<dbReference type="Proteomes" id="UP001201980">
    <property type="component" value="Unassembled WGS sequence"/>
</dbReference>
<feature type="signal peptide" evidence="1">
    <location>
        <begin position="1"/>
        <end position="16"/>
    </location>
</feature>
<protein>
    <submittedName>
        <fullName evidence="2">Uncharacterized protein</fullName>
    </submittedName>
</protein>
<reference evidence="2" key="1">
    <citation type="submission" date="2022-07" db="EMBL/GenBank/DDBJ databases">
        <title>Draft genome sequence of Zalerion maritima ATCC 34329, a (micro)plastics degrading marine fungus.</title>
        <authorList>
            <person name="Paco A."/>
            <person name="Goncalves M.F.M."/>
            <person name="Rocha-Santos T.A.P."/>
            <person name="Alves A."/>
        </authorList>
    </citation>
    <scope>NUCLEOTIDE SEQUENCE</scope>
    <source>
        <strain evidence="2">ATCC 34329</strain>
    </source>
</reference>
<dbReference type="AlphaFoldDB" id="A0AAD5WPJ0"/>
<evidence type="ECO:0000256" key="1">
    <source>
        <dbReference type="SAM" id="SignalP"/>
    </source>
</evidence>
<comment type="caution">
    <text evidence="2">The sequence shown here is derived from an EMBL/GenBank/DDBJ whole genome shotgun (WGS) entry which is preliminary data.</text>
</comment>
<keyword evidence="3" id="KW-1185">Reference proteome</keyword>
<proteinExistence type="predicted"/>
<feature type="chain" id="PRO_5042223277" evidence="1">
    <location>
        <begin position="17"/>
        <end position="101"/>
    </location>
</feature>
<name>A0AAD5WPJ0_9PEZI</name>
<evidence type="ECO:0000313" key="2">
    <source>
        <dbReference type="EMBL" id="KAJ2897037.1"/>
    </source>
</evidence>
<accession>A0AAD5WPJ0</accession>
<keyword evidence="1" id="KW-0732">Signal</keyword>
<organism evidence="2 3">
    <name type="scientific">Zalerion maritima</name>
    <dbReference type="NCBI Taxonomy" id="339359"/>
    <lineage>
        <taxon>Eukaryota</taxon>
        <taxon>Fungi</taxon>
        <taxon>Dikarya</taxon>
        <taxon>Ascomycota</taxon>
        <taxon>Pezizomycotina</taxon>
        <taxon>Sordariomycetes</taxon>
        <taxon>Lulworthiomycetidae</taxon>
        <taxon>Lulworthiales</taxon>
        <taxon>Lulworthiaceae</taxon>
        <taxon>Zalerion</taxon>
    </lineage>
</organism>
<gene>
    <name evidence="2" type="ORF">MKZ38_005026</name>
</gene>
<evidence type="ECO:0000313" key="3">
    <source>
        <dbReference type="Proteomes" id="UP001201980"/>
    </source>
</evidence>
<sequence>MQFLTVAALFASAALAGRTTCVTFLGAADAKFELQVPVSGEWTTIDNPLSITYIQVANEPKAHCTAFGVDGSRTYVGSGHTIPVGPPQTQHGIYCVQPYDS</sequence>
<dbReference type="EMBL" id="JAKWBI020000298">
    <property type="protein sequence ID" value="KAJ2897037.1"/>
    <property type="molecule type" value="Genomic_DNA"/>
</dbReference>